<sequence length="86" mass="9502">MGRLRHHYISSTGPAGKFTVLWRRRWGGAGLNEEGTADRHGKPIGFRPPRNLFWRGTTKSAPPEAARLPQLGSMRLAASPARRAAQ</sequence>
<protein>
    <submittedName>
        <fullName evidence="2">Uncharacterized protein</fullName>
    </submittedName>
</protein>
<evidence type="ECO:0000256" key="1">
    <source>
        <dbReference type="SAM" id="MobiDB-lite"/>
    </source>
</evidence>
<dbReference type="Proteomes" id="UP000675880">
    <property type="component" value="Unassembled WGS sequence"/>
</dbReference>
<reference evidence="2 3" key="1">
    <citation type="submission" date="2021-02" db="EMBL/GenBank/DDBJ databases">
        <authorList>
            <person name="Han P."/>
        </authorList>
    </citation>
    <scope>NUCLEOTIDE SEQUENCE [LARGE SCALE GENOMIC DNA]</scope>
    <source>
        <strain evidence="2">Candidatus Nitrospira sp. ZN2</strain>
    </source>
</reference>
<feature type="region of interest" description="Disordered" evidence="1">
    <location>
        <begin position="31"/>
        <end position="86"/>
    </location>
</feature>
<keyword evidence="3" id="KW-1185">Reference proteome</keyword>
<comment type="caution">
    <text evidence="2">The sequence shown here is derived from an EMBL/GenBank/DDBJ whole genome shotgun (WGS) entry which is preliminary data.</text>
</comment>
<gene>
    <name evidence="2" type="ORF">NSPZN2_10837</name>
</gene>
<organism evidence="2 3">
    <name type="scientific">Nitrospira defluvii</name>
    <dbReference type="NCBI Taxonomy" id="330214"/>
    <lineage>
        <taxon>Bacteria</taxon>
        <taxon>Pseudomonadati</taxon>
        <taxon>Nitrospirota</taxon>
        <taxon>Nitrospiria</taxon>
        <taxon>Nitrospirales</taxon>
        <taxon>Nitrospiraceae</taxon>
        <taxon>Nitrospira</taxon>
    </lineage>
</organism>
<accession>A0ABN7KP08</accession>
<evidence type="ECO:0000313" key="2">
    <source>
        <dbReference type="EMBL" id="CAE6703155.1"/>
    </source>
</evidence>
<name>A0ABN7KP08_9BACT</name>
<dbReference type="EMBL" id="CAJNBJ010000001">
    <property type="protein sequence ID" value="CAE6703155.1"/>
    <property type="molecule type" value="Genomic_DNA"/>
</dbReference>
<evidence type="ECO:0000313" key="3">
    <source>
        <dbReference type="Proteomes" id="UP000675880"/>
    </source>
</evidence>
<proteinExistence type="predicted"/>